<accession>A0A1Y2PDX4</accession>
<proteinExistence type="predicted"/>
<dbReference type="STRING" id="1635173.WH52_03010"/>
<keyword evidence="3" id="KW-1185">Reference proteome</keyword>
<dbReference type="AlphaFoldDB" id="A0A1Y2PDX4"/>
<comment type="caution">
    <text evidence="2">The sequence shown here is derived from an EMBL/GenBank/DDBJ whole genome shotgun (WGS) entry which is preliminary data.</text>
</comment>
<dbReference type="PROSITE" id="PS51257">
    <property type="entry name" value="PROKAR_LIPOPROTEIN"/>
    <property type="match status" value="1"/>
</dbReference>
<dbReference type="Proteomes" id="UP000194221">
    <property type="component" value="Unassembled WGS sequence"/>
</dbReference>
<reference evidence="2 3" key="1">
    <citation type="submission" date="2015-03" db="EMBL/GenBank/DDBJ databases">
        <title>Genome sequence of Tenacibaculum sp. S2-2, isolated from intestinal microbiota of sea cucumber, Apostichopus japonicas.</title>
        <authorList>
            <person name="Shao Z."/>
            <person name="Wang L."/>
            <person name="Li X."/>
        </authorList>
    </citation>
    <scope>NUCLEOTIDE SEQUENCE [LARGE SCALE GENOMIC DNA]</scope>
    <source>
        <strain evidence="2 3">S2-2</strain>
    </source>
</reference>
<dbReference type="EMBL" id="LAPZ01000002">
    <property type="protein sequence ID" value="OSY88662.1"/>
    <property type="molecule type" value="Genomic_DNA"/>
</dbReference>
<evidence type="ECO:0000313" key="3">
    <source>
        <dbReference type="Proteomes" id="UP000194221"/>
    </source>
</evidence>
<dbReference type="InterPro" id="IPR038765">
    <property type="entry name" value="Papain-like_cys_pep_sf"/>
</dbReference>
<organism evidence="2 3">
    <name type="scientific">Tenacibaculum holothuriorum</name>
    <dbReference type="NCBI Taxonomy" id="1635173"/>
    <lineage>
        <taxon>Bacteria</taxon>
        <taxon>Pseudomonadati</taxon>
        <taxon>Bacteroidota</taxon>
        <taxon>Flavobacteriia</taxon>
        <taxon>Flavobacteriales</taxon>
        <taxon>Flavobacteriaceae</taxon>
        <taxon>Tenacibaculum</taxon>
    </lineage>
</organism>
<name>A0A1Y2PDX4_9FLAO</name>
<dbReference type="OrthoDB" id="5166556at2"/>
<evidence type="ECO:0000259" key="1">
    <source>
        <dbReference type="Pfam" id="PF01841"/>
    </source>
</evidence>
<gene>
    <name evidence="2" type="ORF">WH52_03010</name>
</gene>
<feature type="domain" description="Transglutaminase-like" evidence="1">
    <location>
        <begin position="151"/>
        <end position="253"/>
    </location>
</feature>
<evidence type="ECO:0000313" key="2">
    <source>
        <dbReference type="EMBL" id="OSY88662.1"/>
    </source>
</evidence>
<protein>
    <recommendedName>
        <fullName evidence="1">Transglutaminase-like domain-containing protein</fullName>
    </recommendedName>
</protein>
<dbReference type="RefSeq" id="WP_086029463.1">
    <property type="nucleotide sequence ID" value="NZ_LAPZ01000002.1"/>
</dbReference>
<dbReference type="InParanoid" id="A0A1Y2PDX4"/>
<dbReference type="SUPFAM" id="SSF54001">
    <property type="entry name" value="Cysteine proteinases"/>
    <property type="match status" value="1"/>
</dbReference>
<dbReference type="InterPro" id="IPR002931">
    <property type="entry name" value="Transglutaminase-like"/>
</dbReference>
<dbReference type="Pfam" id="PF01841">
    <property type="entry name" value="Transglut_core"/>
    <property type="match status" value="1"/>
</dbReference>
<sequence length="369" mass="42351">MKKLLLLLIISVISCNNSKEHNGFPVIKAKTPYTEFKVAENWYKGWWSVAPQVEHDTLKITCFAPSEKFVFKTDSDSIKFTITPGKSKDFYIHLNDSVFAHTIITGVSFNPETIQHTTNRNDSINIRYQEGSSNDYLSELATKYPIKHLLKDESNDTDKILSILNWTNNRWSHNGNNSPSKSDAITILNEAKEGKQFPCFAYAIVLKAQLENAGYKARTLYLKTKDVETRKSSPGHVATEVFVPDLNKWIFIDGQFNIMPTLNNMPLNAVEFQDALSNNYDKLKLNSLDEVSKRLYTEFVYDYLYYLDTSLDHSVRIGTNNKRHTINNNYNIMLVPNGAKNPTKIDFWKMTLDGYLYTNSLADFYAKPI</sequence>